<keyword evidence="3" id="KW-0645">Protease</keyword>
<sequence>MEEKKGEIYHEKQKLQFCLLHALNNLYQEKNVFTKTDLNTIANELIHEDPVKKSQNNWIPIFKPHHNSLTGNYDINVLISALESKGKKVVWHDRRNPASSINFNDGNSNKLMGFVINVTLKRFGGLWRSRHWVAVRKVDGVWYNLDSDFKCPYEFKDLDELKEFLDYIIGGGGEVLLVMNETD</sequence>
<evidence type="ECO:0000256" key="1">
    <source>
        <dbReference type="ARBA" id="ARBA00000707"/>
    </source>
</evidence>
<dbReference type="InterPro" id="IPR040053">
    <property type="entry name" value="JOSD1/2"/>
</dbReference>
<evidence type="ECO:0000259" key="7">
    <source>
        <dbReference type="PROSITE" id="PS50957"/>
    </source>
</evidence>
<dbReference type="AlphaFoldDB" id="A0A835HGM3"/>
<feature type="domain" description="Josephin" evidence="7">
    <location>
        <begin position="5"/>
        <end position="183"/>
    </location>
</feature>
<feature type="active site" evidence="6">
    <location>
        <position position="131"/>
    </location>
</feature>
<dbReference type="GO" id="GO:0004843">
    <property type="term" value="F:cysteine-type deubiquitinase activity"/>
    <property type="evidence" value="ECO:0007669"/>
    <property type="project" value="UniProtKB-EC"/>
</dbReference>
<dbReference type="Proteomes" id="UP000631114">
    <property type="component" value="Unassembled WGS sequence"/>
</dbReference>
<evidence type="ECO:0000256" key="5">
    <source>
        <dbReference type="ARBA" id="ARBA00022801"/>
    </source>
</evidence>
<dbReference type="SMART" id="SM01246">
    <property type="entry name" value="Josephin"/>
    <property type="match status" value="1"/>
</dbReference>
<evidence type="ECO:0000256" key="6">
    <source>
        <dbReference type="PROSITE-ProRule" id="PRU00331"/>
    </source>
</evidence>
<proteinExistence type="predicted"/>
<evidence type="ECO:0000256" key="2">
    <source>
        <dbReference type="ARBA" id="ARBA00012759"/>
    </source>
</evidence>
<dbReference type="Gene3D" id="3.90.70.40">
    <property type="match status" value="1"/>
</dbReference>
<dbReference type="EMBL" id="JADFTS010000007">
    <property type="protein sequence ID" value="KAF9598815.1"/>
    <property type="molecule type" value="Genomic_DNA"/>
</dbReference>
<dbReference type="InterPro" id="IPR006155">
    <property type="entry name" value="Josephin"/>
</dbReference>
<dbReference type="PROSITE" id="PS50957">
    <property type="entry name" value="JOSEPHIN"/>
    <property type="match status" value="1"/>
</dbReference>
<dbReference type="Pfam" id="PF02099">
    <property type="entry name" value="Josephin"/>
    <property type="match status" value="1"/>
</dbReference>
<dbReference type="PANTHER" id="PTHR13291:SF0">
    <property type="entry name" value="JOSEPHIN-LIKE PROTEIN"/>
    <property type="match status" value="1"/>
</dbReference>
<keyword evidence="5 6" id="KW-0378">Hydrolase</keyword>
<keyword evidence="4" id="KW-0833">Ubl conjugation pathway</keyword>
<evidence type="ECO:0000256" key="4">
    <source>
        <dbReference type="ARBA" id="ARBA00022786"/>
    </source>
</evidence>
<dbReference type="PANTHER" id="PTHR13291">
    <property type="entry name" value="JOSEPHIN 1, 2"/>
    <property type="match status" value="1"/>
</dbReference>
<gene>
    <name evidence="8" type="ORF">IFM89_031483</name>
</gene>
<comment type="catalytic activity">
    <reaction evidence="1">
        <text>Thiol-dependent hydrolysis of ester, thioester, amide, peptide and isopeptide bonds formed by the C-terminal Gly of ubiquitin (a 76-residue protein attached to proteins as an intracellular targeting signal).</text>
        <dbReference type="EC" id="3.4.19.12"/>
    </reaction>
</comment>
<dbReference type="EC" id="3.4.19.12" evidence="2"/>
<evidence type="ECO:0000313" key="8">
    <source>
        <dbReference type="EMBL" id="KAF9598815.1"/>
    </source>
</evidence>
<reference evidence="8 9" key="1">
    <citation type="submission" date="2020-10" db="EMBL/GenBank/DDBJ databases">
        <title>The Coptis chinensis genome and diversification of protoberbering-type alkaloids.</title>
        <authorList>
            <person name="Wang B."/>
            <person name="Shu S."/>
            <person name="Song C."/>
            <person name="Liu Y."/>
        </authorList>
    </citation>
    <scope>NUCLEOTIDE SEQUENCE [LARGE SCALE GENOMIC DNA]</scope>
    <source>
        <strain evidence="8">HL-2020</strain>
        <tissue evidence="8">Leaf</tissue>
    </source>
</reference>
<evidence type="ECO:0000313" key="9">
    <source>
        <dbReference type="Proteomes" id="UP000631114"/>
    </source>
</evidence>
<name>A0A835HGM3_9MAGN</name>
<comment type="caution">
    <text evidence="8">The sequence shown here is derived from an EMBL/GenBank/DDBJ whole genome shotgun (WGS) entry which is preliminary data.</text>
</comment>
<dbReference type="GO" id="GO:0016579">
    <property type="term" value="P:protein deubiquitination"/>
    <property type="evidence" value="ECO:0007669"/>
    <property type="project" value="InterPro"/>
</dbReference>
<protein>
    <recommendedName>
        <fullName evidence="2">ubiquitinyl hydrolase 1</fullName>
        <ecNumber evidence="2">3.4.19.12</ecNumber>
    </recommendedName>
</protein>
<accession>A0A835HGM3</accession>
<dbReference type="GO" id="GO:0006508">
    <property type="term" value="P:proteolysis"/>
    <property type="evidence" value="ECO:0007669"/>
    <property type="project" value="UniProtKB-KW"/>
</dbReference>
<feature type="active site" evidence="6">
    <location>
        <position position="18"/>
    </location>
</feature>
<keyword evidence="9" id="KW-1185">Reference proteome</keyword>
<evidence type="ECO:0000256" key="3">
    <source>
        <dbReference type="ARBA" id="ARBA00022670"/>
    </source>
</evidence>
<feature type="active site" evidence="6">
    <location>
        <position position="146"/>
    </location>
</feature>
<dbReference type="OrthoDB" id="422700at2759"/>
<organism evidence="8 9">
    <name type="scientific">Coptis chinensis</name>
    <dbReference type="NCBI Taxonomy" id="261450"/>
    <lineage>
        <taxon>Eukaryota</taxon>
        <taxon>Viridiplantae</taxon>
        <taxon>Streptophyta</taxon>
        <taxon>Embryophyta</taxon>
        <taxon>Tracheophyta</taxon>
        <taxon>Spermatophyta</taxon>
        <taxon>Magnoliopsida</taxon>
        <taxon>Ranunculales</taxon>
        <taxon>Ranunculaceae</taxon>
        <taxon>Coptidoideae</taxon>
        <taxon>Coptis</taxon>
    </lineage>
</organism>